<sequence length="85" mass="9182">MHPFLLATFAALIAILLTLVEPMPRNVLALKTGALAALLMAAGAVLWPHAAATILIGIGTYWLVRISWGALLWPLRFVATILRSH</sequence>
<reference evidence="2" key="1">
    <citation type="submission" date="2021-03" db="EMBL/GenBank/DDBJ databases">
        <title>Ottowia sp. 27C isolated from the cloaca of a Giant Asian pond turtle (Heosemys grandis).</title>
        <authorList>
            <person name="Spergser J."/>
            <person name="Busse H.-J."/>
        </authorList>
    </citation>
    <scope>NUCLEOTIDE SEQUENCE</scope>
    <source>
        <strain evidence="2">27C</strain>
    </source>
</reference>
<feature type="transmembrane region" description="Helical" evidence="1">
    <location>
        <begin position="39"/>
        <end position="64"/>
    </location>
</feature>
<evidence type="ECO:0000313" key="2">
    <source>
        <dbReference type="EMBL" id="QTD46164.1"/>
    </source>
</evidence>
<keyword evidence="1" id="KW-0472">Membrane</keyword>
<dbReference type="EMBL" id="CP071796">
    <property type="protein sequence ID" value="QTD46164.1"/>
    <property type="molecule type" value="Genomic_DNA"/>
</dbReference>
<name>A0A975CIF5_9BURK</name>
<accession>A0A975CIF5</accession>
<evidence type="ECO:0008006" key="4">
    <source>
        <dbReference type="Google" id="ProtNLM"/>
    </source>
</evidence>
<keyword evidence="1" id="KW-0812">Transmembrane</keyword>
<dbReference type="AlphaFoldDB" id="A0A975CIF5"/>
<gene>
    <name evidence="2" type="ORF">J1M35_04465</name>
</gene>
<dbReference type="KEGG" id="otd:J1M35_04465"/>
<evidence type="ECO:0000256" key="1">
    <source>
        <dbReference type="SAM" id="Phobius"/>
    </source>
</evidence>
<dbReference type="RefSeq" id="WP_208010063.1">
    <property type="nucleotide sequence ID" value="NZ_CP071796.1"/>
</dbReference>
<keyword evidence="1" id="KW-1133">Transmembrane helix</keyword>
<organism evidence="2 3">
    <name type="scientific">Ottowia testudinis</name>
    <dbReference type="NCBI Taxonomy" id="2816950"/>
    <lineage>
        <taxon>Bacteria</taxon>
        <taxon>Pseudomonadati</taxon>
        <taxon>Pseudomonadota</taxon>
        <taxon>Betaproteobacteria</taxon>
        <taxon>Burkholderiales</taxon>
        <taxon>Comamonadaceae</taxon>
        <taxon>Ottowia</taxon>
    </lineage>
</organism>
<evidence type="ECO:0000313" key="3">
    <source>
        <dbReference type="Proteomes" id="UP000663903"/>
    </source>
</evidence>
<protein>
    <recommendedName>
        <fullName evidence="4">DUF2484 family protein</fullName>
    </recommendedName>
</protein>
<keyword evidence="3" id="KW-1185">Reference proteome</keyword>
<proteinExistence type="predicted"/>
<dbReference type="Proteomes" id="UP000663903">
    <property type="component" value="Chromosome"/>
</dbReference>